<keyword evidence="5" id="KW-0378">Hydrolase</keyword>
<comment type="cofactor">
    <cofactor evidence="1">
        <name>Mn(2+)</name>
        <dbReference type="ChEBI" id="CHEBI:29035"/>
    </cofactor>
</comment>
<dbReference type="InterPro" id="IPR000994">
    <property type="entry name" value="Pept_M24"/>
</dbReference>
<evidence type="ECO:0000256" key="15">
    <source>
        <dbReference type="ARBA" id="ARBA00048994"/>
    </source>
</evidence>
<dbReference type="FunFam" id="3.90.230.10:FF:000002">
    <property type="entry name" value="Xaa-Pro aminopeptidase 3"/>
    <property type="match status" value="1"/>
</dbReference>
<dbReference type="InterPro" id="IPR036005">
    <property type="entry name" value="Creatinase/aminopeptidase-like"/>
</dbReference>
<comment type="subunit">
    <text evidence="2">Homodimer.</text>
</comment>
<dbReference type="GO" id="GO:0070006">
    <property type="term" value="F:metalloaminopeptidase activity"/>
    <property type="evidence" value="ECO:0007669"/>
    <property type="project" value="InterPro"/>
</dbReference>
<evidence type="ECO:0000256" key="11">
    <source>
        <dbReference type="ARBA" id="ARBA00044141"/>
    </source>
</evidence>
<organism evidence="17 18">
    <name type="scientific">Chloropicon primus</name>
    <dbReference type="NCBI Taxonomy" id="1764295"/>
    <lineage>
        <taxon>Eukaryota</taxon>
        <taxon>Viridiplantae</taxon>
        <taxon>Chlorophyta</taxon>
        <taxon>Chloropicophyceae</taxon>
        <taxon>Chloropicales</taxon>
        <taxon>Chloropicaceae</taxon>
        <taxon>Chloropicon</taxon>
    </lineage>
</organism>
<comment type="catalytic activity">
    <reaction evidence="15">
        <text>Xaa-L-Pro dipeptide + H2O = an L-alpha-amino acid + L-proline</text>
        <dbReference type="Rhea" id="RHEA:76407"/>
        <dbReference type="ChEBI" id="CHEBI:15377"/>
        <dbReference type="ChEBI" id="CHEBI:59869"/>
        <dbReference type="ChEBI" id="CHEBI:60039"/>
        <dbReference type="ChEBI" id="CHEBI:195196"/>
        <dbReference type="EC" id="3.4.13.9"/>
    </reaction>
</comment>
<dbReference type="InterPro" id="IPR029149">
    <property type="entry name" value="Creatin/AminoP/Spt16_N"/>
</dbReference>
<dbReference type="Gene3D" id="3.90.230.10">
    <property type="entry name" value="Creatinase/methionine aminopeptidase superfamily"/>
    <property type="match status" value="1"/>
</dbReference>
<name>A0A5B8MUX5_9CHLO</name>
<dbReference type="OrthoDB" id="10261878at2759"/>
<evidence type="ECO:0000256" key="14">
    <source>
        <dbReference type="ARBA" id="ARBA00044351"/>
    </source>
</evidence>
<dbReference type="SMART" id="SM01011">
    <property type="entry name" value="AMP_N"/>
    <property type="match status" value="1"/>
</dbReference>
<evidence type="ECO:0000256" key="8">
    <source>
        <dbReference type="ARBA" id="ARBA00023211"/>
    </source>
</evidence>
<dbReference type="Gene3D" id="3.40.350.10">
    <property type="entry name" value="Creatinase/prolidase N-terminal domain"/>
    <property type="match status" value="1"/>
</dbReference>
<evidence type="ECO:0000256" key="3">
    <source>
        <dbReference type="ARBA" id="ARBA00022670"/>
    </source>
</evidence>
<keyword evidence="18" id="KW-1185">Reference proteome</keyword>
<evidence type="ECO:0000256" key="4">
    <source>
        <dbReference type="ARBA" id="ARBA00022723"/>
    </source>
</evidence>
<dbReference type="EMBL" id="CP031043">
    <property type="protein sequence ID" value="QDZ23435.1"/>
    <property type="molecule type" value="Genomic_DNA"/>
</dbReference>
<dbReference type="GO" id="GO:0006508">
    <property type="term" value="P:proteolysis"/>
    <property type="evidence" value="ECO:0007669"/>
    <property type="project" value="UniProtKB-KW"/>
</dbReference>
<evidence type="ECO:0000259" key="16">
    <source>
        <dbReference type="SMART" id="SM01011"/>
    </source>
</evidence>
<dbReference type="PANTHER" id="PTHR48480:SF2">
    <property type="entry name" value="PEPTIDASE D"/>
    <property type="match status" value="1"/>
</dbReference>
<keyword evidence="4" id="KW-0479">Metal-binding</keyword>
<sequence>MAATYDGKNLYYRGPGTLGISPRLHRANREKAMRKVRQISGSGEGVCLLKGGSDTCRHNTDHEDLFRQESFFHYLFGVEEPDCSGLIDVETCHTTLFVPRLPEEFAVWLGTIPSLETFKSKYGVDQVLYSDTIGSELKRLEGKRVHLLEGTNSDSGVAMKAPTSFDLDAGKHEIVVDALYEALCDSRCKKTPEEIEVMRYVSKISSDAHVEVMKACKPGMMEYQLESTFMHQCYFNGGCRFSPYTCIIGAGEHGAFLHYGHSGAPNAGQIPDNSLVLCDMGGEYHGYAADITCTFPSSGKFTEEQKIVYNAVLAAHTRVISEMKPGVSWLDMHTLAEMTILEGLLAGNFLKGDVEKMMQNNLGSVFMPHGLGHLIGIDTHDVGGYGAKHPARPNRAGANKLRTARALEEGMVITVEPGCYFNRYLLNKAFSDDNISEFLNREKLEANMELGGVRIEDNVLITADGRESFTKVPRTVEEIEATMNREN</sequence>
<dbReference type="SUPFAM" id="SSF55920">
    <property type="entry name" value="Creatinase/aminopeptidase"/>
    <property type="match status" value="1"/>
</dbReference>
<dbReference type="InterPro" id="IPR007865">
    <property type="entry name" value="Aminopep_P_N"/>
</dbReference>
<dbReference type="AlphaFoldDB" id="A0A5B8MUX5"/>
<evidence type="ECO:0000256" key="13">
    <source>
        <dbReference type="ARBA" id="ARBA00044284"/>
    </source>
</evidence>
<proteinExistence type="inferred from homology"/>
<keyword evidence="6" id="KW-0224">Dipeptidase</keyword>
<evidence type="ECO:0000256" key="12">
    <source>
        <dbReference type="ARBA" id="ARBA00044252"/>
    </source>
</evidence>
<accession>A0A5B8MUX5</accession>
<comment type="similarity">
    <text evidence="9">Belongs to the peptidase M24B family. Eukaryotic-type prolidase subfamily.</text>
</comment>
<evidence type="ECO:0000256" key="7">
    <source>
        <dbReference type="ARBA" id="ARBA00023049"/>
    </source>
</evidence>
<evidence type="ECO:0000256" key="1">
    <source>
        <dbReference type="ARBA" id="ARBA00001936"/>
    </source>
</evidence>
<evidence type="ECO:0000256" key="9">
    <source>
        <dbReference type="ARBA" id="ARBA00043990"/>
    </source>
</evidence>
<dbReference type="EC" id="3.4.13.9" evidence="10"/>
<evidence type="ECO:0000256" key="10">
    <source>
        <dbReference type="ARBA" id="ARBA00044051"/>
    </source>
</evidence>
<dbReference type="Pfam" id="PF00557">
    <property type="entry name" value="Peptidase_M24"/>
    <property type="match status" value="1"/>
</dbReference>
<gene>
    <name evidence="17" type="ORF">A3770_10p59530</name>
</gene>
<dbReference type="InterPro" id="IPR052433">
    <property type="entry name" value="X-Pro_dipept-like"/>
</dbReference>
<dbReference type="SUPFAM" id="SSF53092">
    <property type="entry name" value="Creatinase/prolidase N-terminal domain"/>
    <property type="match status" value="1"/>
</dbReference>
<evidence type="ECO:0000256" key="6">
    <source>
        <dbReference type="ARBA" id="ARBA00022997"/>
    </source>
</evidence>
<dbReference type="Proteomes" id="UP000316726">
    <property type="component" value="Chromosome 10"/>
</dbReference>
<dbReference type="Pfam" id="PF05195">
    <property type="entry name" value="AMP_N"/>
    <property type="match status" value="1"/>
</dbReference>
<evidence type="ECO:0000256" key="5">
    <source>
        <dbReference type="ARBA" id="ARBA00022801"/>
    </source>
</evidence>
<dbReference type="GO" id="GO:0102009">
    <property type="term" value="F:proline dipeptidase activity"/>
    <property type="evidence" value="ECO:0007669"/>
    <property type="project" value="UniProtKB-EC"/>
</dbReference>
<evidence type="ECO:0000256" key="2">
    <source>
        <dbReference type="ARBA" id="ARBA00011738"/>
    </source>
</evidence>
<dbReference type="STRING" id="1764295.A0A5B8MUX5"/>
<keyword evidence="3" id="KW-0645">Protease</keyword>
<dbReference type="CDD" id="cd01087">
    <property type="entry name" value="Prolidase"/>
    <property type="match status" value="1"/>
</dbReference>
<feature type="domain" description="Aminopeptidase P N-terminal" evidence="16">
    <location>
        <begin position="20"/>
        <end position="156"/>
    </location>
</feature>
<reference evidence="17 18" key="1">
    <citation type="submission" date="2018-07" db="EMBL/GenBank/DDBJ databases">
        <title>The complete nuclear genome of the prasinophyte Chloropicon primus (CCMP1205).</title>
        <authorList>
            <person name="Pombert J.-F."/>
            <person name="Otis C."/>
            <person name="Turmel M."/>
            <person name="Lemieux C."/>
        </authorList>
    </citation>
    <scope>NUCLEOTIDE SEQUENCE [LARGE SCALE GENOMIC DNA]</scope>
    <source>
        <strain evidence="17 18">CCMP1205</strain>
    </source>
</reference>
<keyword evidence="7" id="KW-0482">Metalloprotease</keyword>
<dbReference type="PANTHER" id="PTHR48480">
    <property type="match status" value="1"/>
</dbReference>
<protein>
    <recommendedName>
        <fullName evidence="11">Xaa-Pro dipeptidase</fullName>
        <ecNumber evidence="10">3.4.13.9</ecNumber>
    </recommendedName>
    <alternativeName>
        <fullName evidence="14">Imidodipeptidase</fullName>
    </alternativeName>
    <alternativeName>
        <fullName evidence="12">Peptidase D</fullName>
    </alternativeName>
    <alternativeName>
        <fullName evidence="13">Proline dipeptidase</fullName>
    </alternativeName>
</protein>
<dbReference type="GO" id="GO:0030145">
    <property type="term" value="F:manganese ion binding"/>
    <property type="evidence" value="ECO:0007669"/>
    <property type="project" value="InterPro"/>
</dbReference>
<keyword evidence="8" id="KW-0464">Manganese</keyword>
<evidence type="ECO:0000313" key="17">
    <source>
        <dbReference type="EMBL" id="QDZ23435.1"/>
    </source>
</evidence>
<evidence type="ECO:0000313" key="18">
    <source>
        <dbReference type="Proteomes" id="UP000316726"/>
    </source>
</evidence>